<dbReference type="AlphaFoldDB" id="A0A0U5FYC7"/>
<feature type="chain" id="PRO_5006857404" evidence="1">
    <location>
        <begin position="21"/>
        <end position="320"/>
    </location>
</feature>
<accession>A0A0U5FYC7</accession>
<name>A0A0U5FYC7_ASPCI</name>
<proteinExistence type="predicted"/>
<reference evidence="3" key="1">
    <citation type="journal article" date="2016" name="Genome Announc.">
        <title>Draft genome sequences of fungus Aspergillus calidoustus.</title>
        <authorList>
            <person name="Horn F."/>
            <person name="Linde J."/>
            <person name="Mattern D.J."/>
            <person name="Walther G."/>
            <person name="Guthke R."/>
            <person name="Scherlach K."/>
            <person name="Martin K."/>
            <person name="Brakhage A.A."/>
            <person name="Petzke L."/>
            <person name="Valiante V."/>
        </authorList>
    </citation>
    <scope>NUCLEOTIDE SEQUENCE [LARGE SCALE GENOMIC DNA]</scope>
    <source>
        <strain evidence="3">SF006504</strain>
    </source>
</reference>
<dbReference type="Proteomes" id="UP000054771">
    <property type="component" value="Unassembled WGS sequence"/>
</dbReference>
<protein>
    <submittedName>
        <fullName evidence="2">Uncharacterized protein</fullName>
    </submittedName>
</protein>
<feature type="signal peptide" evidence="1">
    <location>
        <begin position="1"/>
        <end position="20"/>
    </location>
</feature>
<evidence type="ECO:0000313" key="2">
    <source>
        <dbReference type="EMBL" id="CEL02127.1"/>
    </source>
</evidence>
<sequence>MRLIEILSLLLFILVAGADAKRKKPKWPYRWTGTYYNGTIDLATSIDRWPHCAEACRDSFTASFSGLFLVGPGSETNSPQFVLMAWDTGTVPAASSPEIDMGSDTDGWNMHSPDIRLILGQRSKLWMDNESEGDEMWSVETSTPRNGSGFAMDGLFTGDNHISSNPRATNSENWMNITIPGCQRRFSEWFKMIVSTRTAGRQRHSTQNITFQGTFDEQKATFRWNGTYWGSVQSEVWYGPAGTADDFAEGTFSVSFSGNVDSGRSDELRTRSGVGGPEWVKKYDREENVPREVEESGASFIQADRWLYMLEVALGLLSLV</sequence>
<dbReference type="STRING" id="454130.A0A0U5FYC7"/>
<evidence type="ECO:0000256" key="1">
    <source>
        <dbReference type="SAM" id="SignalP"/>
    </source>
</evidence>
<evidence type="ECO:0000313" key="3">
    <source>
        <dbReference type="Proteomes" id="UP000054771"/>
    </source>
</evidence>
<dbReference type="EMBL" id="CDMC01000003">
    <property type="protein sequence ID" value="CEL02127.1"/>
    <property type="molecule type" value="Genomic_DNA"/>
</dbReference>
<keyword evidence="3" id="KW-1185">Reference proteome</keyword>
<keyword evidence="1" id="KW-0732">Signal</keyword>
<gene>
    <name evidence="2" type="ORF">ASPCAL03299</name>
</gene>
<organism evidence="2 3">
    <name type="scientific">Aspergillus calidoustus</name>
    <dbReference type="NCBI Taxonomy" id="454130"/>
    <lineage>
        <taxon>Eukaryota</taxon>
        <taxon>Fungi</taxon>
        <taxon>Dikarya</taxon>
        <taxon>Ascomycota</taxon>
        <taxon>Pezizomycotina</taxon>
        <taxon>Eurotiomycetes</taxon>
        <taxon>Eurotiomycetidae</taxon>
        <taxon>Eurotiales</taxon>
        <taxon>Aspergillaceae</taxon>
        <taxon>Aspergillus</taxon>
        <taxon>Aspergillus subgen. Nidulantes</taxon>
    </lineage>
</organism>
<dbReference type="OrthoDB" id="5054768at2759"/>